<evidence type="ECO:0000256" key="1">
    <source>
        <dbReference type="ARBA" id="ARBA00023172"/>
    </source>
</evidence>
<dbReference type="PANTHER" id="PTHR30349">
    <property type="entry name" value="PHAGE INTEGRASE-RELATED"/>
    <property type="match status" value="1"/>
</dbReference>
<dbReference type="Gene3D" id="1.10.443.10">
    <property type="entry name" value="Intergrase catalytic core"/>
    <property type="match status" value="1"/>
</dbReference>
<protein>
    <submittedName>
        <fullName evidence="3">Integrase</fullName>
    </submittedName>
</protein>
<reference evidence="3 4" key="1">
    <citation type="submission" date="2020-03" db="EMBL/GenBank/DDBJ databases">
        <title>Sequencing the genomes of 1000 actinobacteria strains.</title>
        <authorList>
            <person name="Klenk H.-P."/>
        </authorList>
    </citation>
    <scope>NUCLEOTIDE SEQUENCE [LARGE SCALE GENOMIC DNA]</scope>
    <source>
        <strain evidence="3 4">DSM 18964</strain>
    </source>
</reference>
<dbReference type="GO" id="GO:0006310">
    <property type="term" value="P:DNA recombination"/>
    <property type="evidence" value="ECO:0007669"/>
    <property type="project" value="UniProtKB-KW"/>
</dbReference>
<feature type="domain" description="Tyr recombinase" evidence="2">
    <location>
        <begin position="1"/>
        <end position="169"/>
    </location>
</feature>
<dbReference type="GO" id="GO:0003677">
    <property type="term" value="F:DNA binding"/>
    <property type="evidence" value="ECO:0007669"/>
    <property type="project" value="InterPro"/>
</dbReference>
<keyword evidence="1" id="KW-0233">DNA recombination</keyword>
<comment type="caution">
    <text evidence="3">The sequence shown here is derived from an EMBL/GenBank/DDBJ whole genome shotgun (WGS) entry which is preliminary data.</text>
</comment>
<dbReference type="InterPro" id="IPR002104">
    <property type="entry name" value="Integrase_catalytic"/>
</dbReference>
<dbReference type="InterPro" id="IPR013762">
    <property type="entry name" value="Integrase-like_cat_sf"/>
</dbReference>
<evidence type="ECO:0000259" key="2">
    <source>
        <dbReference type="PROSITE" id="PS51898"/>
    </source>
</evidence>
<proteinExistence type="predicted"/>
<dbReference type="Pfam" id="PF00589">
    <property type="entry name" value="Phage_integrase"/>
    <property type="match status" value="1"/>
</dbReference>
<dbReference type="InterPro" id="IPR050090">
    <property type="entry name" value="Tyrosine_recombinase_XerCD"/>
</dbReference>
<dbReference type="PANTHER" id="PTHR30349:SF90">
    <property type="entry name" value="TYROSINE RECOMBINASE XERD"/>
    <property type="match status" value="1"/>
</dbReference>
<accession>A0A846S589</accession>
<dbReference type="GO" id="GO:0015074">
    <property type="term" value="P:DNA integration"/>
    <property type="evidence" value="ECO:0007669"/>
    <property type="project" value="InterPro"/>
</dbReference>
<organism evidence="3 4">
    <name type="scientific">Brevibacterium marinum</name>
    <dbReference type="NCBI Taxonomy" id="418643"/>
    <lineage>
        <taxon>Bacteria</taxon>
        <taxon>Bacillati</taxon>
        <taxon>Actinomycetota</taxon>
        <taxon>Actinomycetes</taxon>
        <taxon>Micrococcales</taxon>
        <taxon>Brevibacteriaceae</taxon>
        <taxon>Brevibacterium</taxon>
    </lineage>
</organism>
<dbReference type="PROSITE" id="PS51898">
    <property type="entry name" value="TYR_RECOMBINASE"/>
    <property type="match status" value="1"/>
</dbReference>
<sequence>MVDLMFGTGLRISEVLALRWTDVDLGEQPTVRVSGTLVYLKKKGMQRQERTKTSSGFRILTLPVFAVDVLLRRSVEAIPTETNAVFPSGKGTWKWPNNYRRSVRDALKMMNDHGGISSHVFRKSVATLIDAEATLEAAAAVLGHSGTAVTSKHYVKKATAAPDMSAILDQFGGIRNEKDG</sequence>
<name>A0A846S589_9MICO</name>
<dbReference type="InterPro" id="IPR011010">
    <property type="entry name" value="DNA_brk_join_enz"/>
</dbReference>
<dbReference type="AlphaFoldDB" id="A0A846S589"/>
<gene>
    <name evidence="3" type="ORF">BKA07_003173</name>
</gene>
<dbReference type="EMBL" id="JAATJN010000001">
    <property type="protein sequence ID" value="NJC58138.1"/>
    <property type="molecule type" value="Genomic_DNA"/>
</dbReference>
<evidence type="ECO:0000313" key="4">
    <source>
        <dbReference type="Proteomes" id="UP000576792"/>
    </source>
</evidence>
<dbReference type="RefSeq" id="WP_167951751.1">
    <property type="nucleotide sequence ID" value="NZ_BAAAPQ010000041.1"/>
</dbReference>
<dbReference type="Proteomes" id="UP000576792">
    <property type="component" value="Unassembled WGS sequence"/>
</dbReference>
<dbReference type="SUPFAM" id="SSF56349">
    <property type="entry name" value="DNA breaking-rejoining enzymes"/>
    <property type="match status" value="1"/>
</dbReference>
<evidence type="ECO:0000313" key="3">
    <source>
        <dbReference type="EMBL" id="NJC58138.1"/>
    </source>
</evidence>
<keyword evidence="4" id="KW-1185">Reference proteome</keyword>